<dbReference type="Proteomes" id="UP000751518">
    <property type="component" value="Unassembled WGS sequence"/>
</dbReference>
<reference evidence="1" key="1">
    <citation type="submission" date="2020-04" db="EMBL/GenBank/DDBJ databases">
        <authorList>
            <person name="Zhang T."/>
        </authorList>
    </citation>
    <scope>NUCLEOTIDE SEQUENCE</scope>
    <source>
        <strain evidence="1">HKST-UBA03</strain>
    </source>
</reference>
<dbReference type="AlphaFoldDB" id="A0A955RRW6"/>
<sequence length="158" mass="17333">MSAWKNPPKIKIYEALSALTSGRIHVDGDNAKVDSSDKTKTYDVEYEESTNAITANDNGSYWQGYLGYPAIAYLLAVGVVKFDKSVADALASVEWNKINKLTNRNYDQSIEYALTRASSAGFDVELIKTQVAEISSQLEKLGLVKLGKTAKPPKPHTT</sequence>
<dbReference type="EMBL" id="JAGQKZ010000012">
    <property type="protein sequence ID" value="MCA9391975.1"/>
    <property type="molecule type" value="Genomic_DNA"/>
</dbReference>
<gene>
    <name evidence="1" type="ORF">KC614_02105</name>
</gene>
<name>A0A955RRW6_UNCKA</name>
<accession>A0A955RRW6</accession>
<evidence type="ECO:0000313" key="2">
    <source>
        <dbReference type="Proteomes" id="UP000751518"/>
    </source>
</evidence>
<protein>
    <submittedName>
        <fullName evidence="1">Uncharacterized protein</fullName>
    </submittedName>
</protein>
<proteinExistence type="predicted"/>
<reference evidence="1" key="2">
    <citation type="journal article" date="2021" name="Microbiome">
        <title>Successional dynamics and alternative stable states in a saline activated sludge microbial community over 9 years.</title>
        <authorList>
            <person name="Wang Y."/>
            <person name="Ye J."/>
            <person name="Ju F."/>
            <person name="Liu L."/>
            <person name="Boyd J.A."/>
            <person name="Deng Y."/>
            <person name="Parks D.H."/>
            <person name="Jiang X."/>
            <person name="Yin X."/>
            <person name="Woodcroft B.J."/>
            <person name="Tyson G.W."/>
            <person name="Hugenholtz P."/>
            <person name="Polz M.F."/>
            <person name="Zhang T."/>
        </authorList>
    </citation>
    <scope>NUCLEOTIDE SEQUENCE</scope>
    <source>
        <strain evidence="1">HKST-UBA03</strain>
    </source>
</reference>
<evidence type="ECO:0000313" key="1">
    <source>
        <dbReference type="EMBL" id="MCA9391975.1"/>
    </source>
</evidence>
<comment type="caution">
    <text evidence="1">The sequence shown here is derived from an EMBL/GenBank/DDBJ whole genome shotgun (WGS) entry which is preliminary data.</text>
</comment>
<organism evidence="1 2">
    <name type="scientific">candidate division WWE3 bacterium</name>
    <dbReference type="NCBI Taxonomy" id="2053526"/>
    <lineage>
        <taxon>Bacteria</taxon>
        <taxon>Katanobacteria</taxon>
    </lineage>
</organism>